<organism evidence="1 2">
    <name type="scientific">Amycolatopsis carbonis</name>
    <dbReference type="NCBI Taxonomy" id="715471"/>
    <lineage>
        <taxon>Bacteria</taxon>
        <taxon>Bacillati</taxon>
        <taxon>Actinomycetota</taxon>
        <taxon>Actinomycetes</taxon>
        <taxon>Pseudonocardiales</taxon>
        <taxon>Pseudonocardiaceae</taxon>
        <taxon>Amycolatopsis</taxon>
    </lineage>
</organism>
<dbReference type="KEGG" id="acab:QRX50_49050"/>
<reference evidence="1 2" key="1">
    <citation type="submission" date="2023-06" db="EMBL/GenBank/DDBJ databases">
        <authorList>
            <person name="Oyuntsetseg B."/>
            <person name="Kim S.B."/>
        </authorList>
    </citation>
    <scope>NUCLEOTIDE SEQUENCE [LARGE SCALE GENOMIC DNA]</scope>
    <source>
        <strain evidence="1 2">2-15</strain>
    </source>
</reference>
<dbReference type="RefSeq" id="WP_285969878.1">
    <property type="nucleotide sequence ID" value="NZ_CP127294.1"/>
</dbReference>
<keyword evidence="2" id="KW-1185">Reference proteome</keyword>
<gene>
    <name evidence="1" type="ORF">QRX50_49050</name>
</gene>
<dbReference type="EMBL" id="CP127294">
    <property type="protein sequence ID" value="WIX79186.1"/>
    <property type="molecule type" value="Genomic_DNA"/>
</dbReference>
<evidence type="ECO:0000313" key="1">
    <source>
        <dbReference type="EMBL" id="WIX79186.1"/>
    </source>
</evidence>
<accession>A0A9Y2IH55</accession>
<proteinExistence type="predicted"/>
<protein>
    <recommendedName>
        <fullName evidence="3">Type III restriction enzyme</fullName>
    </recommendedName>
</protein>
<name>A0A9Y2IH55_9PSEU</name>
<evidence type="ECO:0008006" key="3">
    <source>
        <dbReference type="Google" id="ProtNLM"/>
    </source>
</evidence>
<dbReference type="Proteomes" id="UP001236014">
    <property type="component" value="Chromosome"/>
</dbReference>
<evidence type="ECO:0000313" key="2">
    <source>
        <dbReference type="Proteomes" id="UP001236014"/>
    </source>
</evidence>
<sequence>MPQQAVEAIAKLIVSAYNARKLNPQRRWRIVEVPIRRSMPSDLGSKWQWAGKELWYGDWSKSVQPVANFDAKSTDFNLANLFDSSKMVDWWLRLYEPGDAYIELDNGKRYYPDFVVLDTDGVFWVVEGKSDRDADRLDVLAKMKAAQEWARFVRDKGEFGVWRYVFATENLIRQAKSWEELLVLAKPER</sequence>
<dbReference type="AlphaFoldDB" id="A0A9Y2IH55"/>